<dbReference type="InterPro" id="IPR019508">
    <property type="entry name" value="Prot_inh_I48_clitocypin"/>
</dbReference>
<dbReference type="HOGENOM" id="CLU_139305_1_0_1"/>
<keyword evidence="2" id="KW-0646">Protease inhibitor</keyword>
<keyword evidence="3" id="KW-0789">Thiol protease inhibitor</keyword>
<organism evidence="6 7">
    <name type="scientific">Laccaria amethystina LaAM-08-1</name>
    <dbReference type="NCBI Taxonomy" id="1095629"/>
    <lineage>
        <taxon>Eukaryota</taxon>
        <taxon>Fungi</taxon>
        <taxon>Dikarya</taxon>
        <taxon>Basidiomycota</taxon>
        <taxon>Agaricomycotina</taxon>
        <taxon>Agaricomycetes</taxon>
        <taxon>Agaricomycetidae</taxon>
        <taxon>Agaricales</taxon>
        <taxon>Agaricineae</taxon>
        <taxon>Hydnangiaceae</taxon>
        <taxon>Laccaria</taxon>
    </lineage>
</organism>
<gene>
    <name evidence="6" type="ORF">K443DRAFT_679438</name>
</gene>
<dbReference type="EMBL" id="KN838633">
    <property type="protein sequence ID" value="KIK00069.1"/>
    <property type="molecule type" value="Genomic_DNA"/>
</dbReference>
<evidence type="ECO:0000256" key="3">
    <source>
        <dbReference type="ARBA" id="ARBA00022704"/>
    </source>
</evidence>
<sequence length="153" mass="16600">MPLSGLYTLRASPVAGVGGLYATGNGVDETVTVAPQSPTFVERQVWLVQPVFGKDAYTITLDTTGSTFGGHWSPKDGEPIPESPVVTSEKLYEWYIVYKDIPGVPSTFTIRAPNPLVGVDFFAGTNDRDQVIIKPVPVVPDADVPYWQLNPHP</sequence>
<evidence type="ECO:0000256" key="2">
    <source>
        <dbReference type="ARBA" id="ARBA00022690"/>
    </source>
</evidence>
<evidence type="ECO:0000256" key="5">
    <source>
        <dbReference type="ARBA" id="ARBA00025775"/>
    </source>
</evidence>
<evidence type="ECO:0000256" key="4">
    <source>
        <dbReference type="ARBA" id="ARBA00024855"/>
    </source>
</evidence>
<evidence type="ECO:0000313" key="7">
    <source>
        <dbReference type="Proteomes" id="UP000054477"/>
    </source>
</evidence>
<comment type="similarity">
    <text evidence="5">Belongs to the protease inhibitor I48 family.</text>
</comment>
<dbReference type="Proteomes" id="UP000054477">
    <property type="component" value="Unassembled WGS sequence"/>
</dbReference>
<evidence type="ECO:0000313" key="6">
    <source>
        <dbReference type="EMBL" id="KIK00069.1"/>
    </source>
</evidence>
<evidence type="ECO:0000256" key="1">
    <source>
        <dbReference type="ARBA" id="ARBA00011738"/>
    </source>
</evidence>
<keyword evidence="7" id="KW-1185">Reference proteome</keyword>
<proteinExistence type="inferred from homology"/>
<comment type="subunit">
    <text evidence="1">Homodimer.</text>
</comment>
<accession>A0A0C9XEQ8</accession>
<dbReference type="Gene3D" id="2.80.10.50">
    <property type="match status" value="1"/>
</dbReference>
<name>A0A0C9XEQ8_9AGAR</name>
<comment type="function">
    <text evidence="4">Binds and inhibits cysteine proteinases. Inhibits most strongly papain and cathepsin L, more weakly bromelain and cathepsin B while it is completely ineffective against cathepsin H.</text>
</comment>
<reference evidence="6 7" key="1">
    <citation type="submission" date="2014-04" db="EMBL/GenBank/DDBJ databases">
        <authorList>
            <consortium name="DOE Joint Genome Institute"/>
            <person name="Kuo A."/>
            <person name="Kohler A."/>
            <person name="Nagy L.G."/>
            <person name="Floudas D."/>
            <person name="Copeland A."/>
            <person name="Barry K.W."/>
            <person name="Cichocki N."/>
            <person name="Veneault-Fourrey C."/>
            <person name="LaButti K."/>
            <person name="Lindquist E.A."/>
            <person name="Lipzen A."/>
            <person name="Lundell T."/>
            <person name="Morin E."/>
            <person name="Murat C."/>
            <person name="Sun H."/>
            <person name="Tunlid A."/>
            <person name="Henrissat B."/>
            <person name="Grigoriev I.V."/>
            <person name="Hibbett D.S."/>
            <person name="Martin F."/>
            <person name="Nordberg H.P."/>
            <person name="Cantor M.N."/>
            <person name="Hua S.X."/>
        </authorList>
    </citation>
    <scope>NUCLEOTIDE SEQUENCE [LARGE SCALE GENOMIC DNA]</scope>
    <source>
        <strain evidence="6 7">LaAM-08-1</strain>
    </source>
</reference>
<dbReference type="Pfam" id="PF10467">
    <property type="entry name" value="Inhibitor_I48"/>
    <property type="match status" value="1"/>
</dbReference>
<dbReference type="GO" id="GO:0004869">
    <property type="term" value="F:cysteine-type endopeptidase inhibitor activity"/>
    <property type="evidence" value="ECO:0007669"/>
    <property type="project" value="UniProtKB-KW"/>
</dbReference>
<reference evidence="7" key="2">
    <citation type="submission" date="2015-01" db="EMBL/GenBank/DDBJ databases">
        <title>Evolutionary Origins and Diversification of the Mycorrhizal Mutualists.</title>
        <authorList>
            <consortium name="DOE Joint Genome Institute"/>
            <consortium name="Mycorrhizal Genomics Consortium"/>
            <person name="Kohler A."/>
            <person name="Kuo A."/>
            <person name="Nagy L.G."/>
            <person name="Floudas D."/>
            <person name="Copeland A."/>
            <person name="Barry K.W."/>
            <person name="Cichocki N."/>
            <person name="Veneault-Fourrey C."/>
            <person name="LaButti K."/>
            <person name="Lindquist E.A."/>
            <person name="Lipzen A."/>
            <person name="Lundell T."/>
            <person name="Morin E."/>
            <person name="Murat C."/>
            <person name="Riley R."/>
            <person name="Ohm R."/>
            <person name="Sun H."/>
            <person name="Tunlid A."/>
            <person name="Henrissat B."/>
            <person name="Grigoriev I.V."/>
            <person name="Hibbett D.S."/>
            <person name="Martin F."/>
        </authorList>
    </citation>
    <scope>NUCLEOTIDE SEQUENCE [LARGE SCALE GENOMIC DNA]</scope>
    <source>
        <strain evidence="7">LaAM-08-1</strain>
    </source>
</reference>
<dbReference type="OrthoDB" id="3121728at2759"/>
<dbReference type="AlphaFoldDB" id="A0A0C9XEQ8"/>
<protein>
    <submittedName>
        <fullName evidence="6">Uncharacterized protein</fullName>
    </submittedName>
</protein>